<evidence type="ECO:0000256" key="10">
    <source>
        <dbReference type="ARBA" id="ARBA00023310"/>
    </source>
</evidence>
<accession>A0A346Q034</accession>
<keyword evidence="10" id="KW-0066">ATP synthesis</keyword>
<dbReference type="SUPFAM" id="SSF81336">
    <property type="entry name" value="F1F0 ATP synthase subunit A"/>
    <property type="match status" value="1"/>
</dbReference>
<keyword evidence="4" id="KW-0138">CF(0)</keyword>
<comment type="similarity">
    <text evidence="2">Belongs to the ATPase A chain family.</text>
</comment>
<keyword evidence="9 11" id="KW-0472">Membrane</keyword>
<dbReference type="EMBL" id="MH328204">
    <property type="protein sequence ID" value="AXR86360.1"/>
    <property type="molecule type" value="Genomic_DNA"/>
</dbReference>
<reference evidence="12" key="1">
    <citation type="submission" date="2018-05" db="EMBL/GenBank/DDBJ databases">
        <authorList>
            <person name="Lanie J.A."/>
            <person name="Ng W.-L."/>
            <person name="Kazmierczak K.M."/>
            <person name="Andrzejewski T.M."/>
            <person name="Davidsen T.M."/>
            <person name="Wayne K.J."/>
            <person name="Tettelin H."/>
            <person name="Glass J.I."/>
            <person name="Rusch D."/>
            <person name="Podicherti R."/>
            <person name="Tsui H.-C.T."/>
            <person name="Winkler M.E."/>
        </authorList>
    </citation>
    <scope>NUCLEOTIDE SEQUENCE</scope>
</reference>
<keyword evidence="5 11" id="KW-0812">Transmembrane</keyword>
<proteinExistence type="inferred from homology"/>
<evidence type="ECO:0000256" key="6">
    <source>
        <dbReference type="ARBA" id="ARBA00022781"/>
    </source>
</evidence>
<keyword evidence="8" id="KW-0406">Ion transport</keyword>
<dbReference type="GO" id="GO:1902600">
    <property type="term" value="P:proton transmembrane transport"/>
    <property type="evidence" value="ECO:0007669"/>
    <property type="project" value="UniProtKB-KW"/>
</dbReference>
<dbReference type="GO" id="GO:0006754">
    <property type="term" value="P:ATP biosynthetic process"/>
    <property type="evidence" value="ECO:0007669"/>
    <property type="project" value="UniProtKB-KW"/>
</dbReference>
<sequence length="170" mass="19452">MILNNWLGYSSLIRTVLGNISVSNWFNLVLCFLLINFLLLRMPTIYGSLGFFVFVFCSIFPLFFGFLYSRLEFSVLEFFSSLIPANTPLWIAPLVGLAETISYIVRPFVLIIRPFLNITIGILGSNALSSFCLNNNILILGLIFLFFYEVFVAVVHWFIVANILLFSRDH</sequence>
<evidence type="ECO:0000256" key="2">
    <source>
        <dbReference type="ARBA" id="ARBA00006810"/>
    </source>
</evidence>
<evidence type="ECO:0000313" key="12">
    <source>
        <dbReference type="EMBL" id="AXR86360.1"/>
    </source>
</evidence>
<geneLocation type="mitochondrion" evidence="12"/>
<evidence type="ECO:0000256" key="4">
    <source>
        <dbReference type="ARBA" id="ARBA00022547"/>
    </source>
</evidence>
<dbReference type="InterPro" id="IPR035908">
    <property type="entry name" value="F0_ATP_A_sf"/>
</dbReference>
<evidence type="ECO:0000256" key="5">
    <source>
        <dbReference type="ARBA" id="ARBA00022692"/>
    </source>
</evidence>
<organism evidence="12">
    <name type="scientific">Lamellodiscus spari</name>
    <dbReference type="NCBI Taxonomy" id="330065"/>
    <lineage>
        <taxon>Eukaryota</taxon>
        <taxon>Metazoa</taxon>
        <taxon>Spiralia</taxon>
        <taxon>Lophotrochozoa</taxon>
        <taxon>Platyhelminthes</taxon>
        <taxon>Monogenea</taxon>
        <taxon>Monopisthocotylea</taxon>
        <taxon>Dactylogyridea</taxon>
        <taxon>Diplectanidae</taxon>
        <taxon>Lamellodiscus</taxon>
    </lineage>
</organism>
<name>A0A346Q034_9PLAT</name>
<evidence type="ECO:0000256" key="3">
    <source>
        <dbReference type="ARBA" id="ARBA00022448"/>
    </source>
</evidence>
<dbReference type="AlphaFoldDB" id="A0A346Q034"/>
<evidence type="ECO:0000256" key="11">
    <source>
        <dbReference type="SAM" id="Phobius"/>
    </source>
</evidence>
<feature type="transmembrane region" description="Helical" evidence="11">
    <location>
        <begin position="46"/>
        <end position="68"/>
    </location>
</feature>
<evidence type="ECO:0000256" key="8">
    <source>
        <dbReference type="ARBA" id="ARBA00023065"/>
    </source>
</evidence>
<comment type="subcellular location">
    <subcellularLocation>
        <location evidence="1">Membrane</location>
        <topology evidence="1">Multi-pass membrane protein</topology>
    </subcellularLocation>
</comment>
<evidence type="ECO:0000256" key="1">
    <source>
        <dbReference type="ARBA" id="ARBA00004141"/>
    </source>
</evidence>
<keyword evidence="3" id="KW-0813">Transport</keyword>
<dbReference type="Gene3D" id="1.20.120.220">
    <property type="entry name" value="ATP synthase, F0 complex, subunit A"/>
    <property type="match status" value="1"/>
</dbReference>
<evidence type="ECO:0000256" key="9">
    <source>
        <dbReference type="ARBA" id="ARBA00023136"/>
    </source>
</evidence>
<keyword evidence="12" id="KW-0496">Mitochondrion</keyword>
<gene>
    <name evidence="12" type="primary">atp6</name>
</gene>
<feature type="transmembrane region" description="Helical" evidence="11">
    <location>
        <begin position="137"/>
        <end position="166"/>
    </location>
</feature>
<protein>
    <submittedName>
        <fullName evidence="12">ATP synthase F0 subunit 6</fullName>
    </submittedName>
</protein>
<keyword evidence="6" id="KW-0375">Hydrogen ion transport</keyword>
<evidence type="ECO:0000256" key="7">
    <source>
        <dbReference type="ARBA" id="ARBA00022989"/>
    </source>
</evidence>
<feature type="transmembrane region" description="Helical" evidence="11">
    <location>
        <begin position="20"/>
        <end position="39"/>
    </location>
</feature>
<keyword evidence="7 11" id="KW-1133">Transmembrane helix</keyword>
<dbReference type="GO" id="GO:0045259">
    <property type="term" value="C:proton-transporting ATP synthase complex"/>
    <property type="evidence" value="ECO:0007669"/>
    <property type="project" value="UniProtKB-KW"/>
</dbReference>
<feature type="transmembrane region" description="Helical" evidence="11">
    <location>
        <begin position="112"/>
        <end position="131"/>
    </location>
</feature>